<gene>
    <name evidence="1" type="ORF">DKT68_19655</name>
</gene>
<dbReference type="Proteomes" id="UP000245410">
    <property type="component" value="Unassembled WGS sequence"/>
</dbReference>
<evidence type="ECO:0000313" key="1">
    <source>
        <dbReference type="EMBL" id="PWR07282.1"/>
    </source>
</evidence>
<reference evidence="1 2" key="1">
    <citation type="submission" date="2018-05" db="EMBL/GenBank/DDBJ databases">
        <title>Micromonospora atacamensis sp. nov., a novel actinobacteria isolated from high altitude Atacama Desert soil.</title>
        <authorList>
            <person name="Carro L."/>
            <person name="Golinska P."/>
            <person name="Klenk H.-P."/>
            <person name="Goodfellow M."/>
        </authorList>
    </citation>
    <scope>NUCLEOTIDE SEQUENCE [LARGE SCALE GENOMIC DNA]</scope>
    <source>
        <strain evidence="1 2">5R2A7</strain>
    </source>
</reference>
<name>A0A317CYE9_9ACTN</name>
<evidence type="ECO:0008006" key="3">
    <source>
        <dbReference type="Google" id="ProtNLM"/>
    </source>
</evidence>
<sequence>MEPDMTAPYSADQPLDDLDQAILDQLAAVLTRLDPPPADLDDRVRLVLALDDVDRDVARLREEHLVGAVRGTERTRTLTFDAESRTVMITIVDRPDGLVRIDGWLAPGAAVRVELRHPAPDPSQTVESDASGRFVLDGVPHGLAQVVVHPARGEHAPQVVTPALAL</sequence>
<proteinExistence type="predicted"/>
<accession>A0A317CYE9</accession>
<organism evidence="1 2">
    <name type="scientific">Micromonospora acroterricola</name>
    <dbReference type="NCBI Taxonomy" id="2202421"/>
    <lineage>
        <taxon>Bacteria</taxon>
        <taxon>Bacillati</taxon>
        <taxon>Actinomycetota</taxon>
        <taxon>Actinomycetes</taxon>
        <taxon>Micromonosporales</taxon>
        <taxon>Micromonosporaceae</taxon>
        <taxon>Micromonospora</taxon>
    </lineage>
</organism>
<evidence type="ECO:0000313" key="2">
    <source>
        <dbReference type="Proteomes" id="UP000245410"/>
    </source>
</evidence>
<keyword evidence="2" id="KW-1185">Reference proteome</keyword>
<comment type="caution">
    <text evidence="1">The sequence shown here is derived from an EMBL/GenBank/DDBJ whole genome shotgun (WGS) entry which is preliminary data.</text>
</comment>
<dbReference type="AlphaFoldDB" id="A0A317CYE9"/>
<protein>
    <recommendedName>
        <fullName evidence="3">Carboxypeptidase regulatory-like domain-containing protein</fullName>
    </recommendedName>
</protein>
<dbReference type="EMBL" id="QGKR01000226">
    <property type="protein sequence ID" value="PWR07282.1"/>
    <property type="molecule type" value="Genomic_DNA"/>
</dbReference>